<keyword evidence="4 5" id="KW-0472">Membrane</keyword>
<dbReference type="Gene3D" id="1.10.3720.10">
    <property type="entry name" value="MetI-like"/>
    <property type="match status" value="2"/>
</dbReference>
<feature type="transmembrane region" description="Helical" evidence="5">
    <location>
        <begin position="232"/>
        <end position="252"/>
    </location>
</feature>
<evidence type="ECO:0000256" key="5">
    <source>
        <dbReference type="RuleBase" id="RU363032"/>
    </source>
</evidence>
<dbReference type="PANTHER" id="PTHR43496:SF1">
    <property type="entry name" value="POLYGALACTURONAN_RHAMNOGALACTURONAN TRANSPORT SYSTEM PERMEASE PROTEIN YTEP"/>
    <property type="match status" value="1"/>
</dbReference>
<keyword evidence="2 5" id="KW-0812">Transmembrane</keyword>
<feature type="transmembrane region" description="Helical" evidence="5">
    <location>
        <begin position="125"/>
        <end position="149"/>
    </location>
</feature>
<dbReference type="EMBL" id="JACRSO010000001">
    <property type="protein sequence ID" value="MBC8528113.1"/>
    <property type="molecule type" value="Genomic_DNA"/>
</dbReference>
<feature type="transmembrane region" description="Helical" evidence="5">
    <location>
        <begin position="491"/>
        <end position="512"/>
    </location>
</feature>
<reference evidence="7" key="1">
    <citation type="submission" date="2020-08" db="EMBL/GenBank/DDBJ databases">
        <title>Genome public.</title>
        <authorList>
            <person name="Liu C."/>
            <person name="Sun Q."/>
        </authorList>
    </citation>
    <scope>NUCLEOTIDE SEQUENCE</scope>
    <source>
        <strain evidence="7">NSJ-44</strain>
    </source>
</reference>
<dbReference type="GO" id="GO:0005886">
    <property type="term" value="C:plasma membrane"/>
    <property type="evidence" value="ECO:0007669"/>
    <property type="project" value="UniProtKB-SubCell"/>
</dbReference>
<comment type="similarity">
    <text evidence="5">Belongs to the binding-protein-dependent transport system permease family.</text>
</comment>
<evidence type="ECO:0000313" key="8">
    <source>
        <dbReference type="Proteomes" id="UP000654279"/>
    </source>
</evidence>
<accession>A0A926CXS7</accession>
<gene>
    <name evidence="7" type="ORF">H8699_01495</name>
</gene>
<evidence type="ECO:0000313" key="7">
    <source>
        <dbReference type="EMBL" id="MBC8528113.1"/>
    </source>
</evidence>
<proteinExistence type="inferred from homology"/>
<feature type="transmembrane region" description="Helical" evidence="5">
    <location>
        <begin position="364"/>
        <end position="386"/>
    </location>
</feature>
<organism evidence="7 8">
    <name type="scientific">Luoshenia tenuis</name>
    <dbReference type="NCBI Taxonomy" id="2763654"/>
    <lineage>
        <taxon>Bacteria</taxon>
        <taxon>Bacillati</taxon>
        <taxon>Bacillota</taxon>
        <taxon>Clostridia</taxon>
        <taxon>Christensenellales</taxon>
        <taxon>Christensenellaceae</taxon>
        <taxon>Luoshenia</taxon>
    </lineage>
</organism>
<dbReference type="InterPro" id="IPR000515">
    <property type="entry name" value="MetI-like"/>
</dbReference>
<feature type="transmembrane region" description="Helical" evidence="5">
    <location>
        <begin position="190"/>
        <end position="212"/>
    </location>
</feature>
<feature type="transmembrane region" description="Helical" evidence="5">
    <location>
        <begin position="457"/>
        <end position="479"/>
    </location>
</feature>
<evidence type="ECO:0000256" key="3">
    <source>
        <dbReference type="ARBA" id="ARBA00022989"/>
    </source>
</evidence>
<dbReference type="Proteomes" id="UP000654279">
    <property type="component" value="Unassembled WGS sequence"/>
</dbReference>
<feature type="transmembrane region" description="Helical" evidence="5">
    <location>
        <begin position="277"/>
        <end position="302"/>
    </location>
</feature>
<dbReference type="AlphaFoldDB" id="A0A926CXS7"/>
<dbReference type="InterPro" id="IPR035906">
    <property type="entry name" value="MetI-like_sf"/>
</dbReference>
<evidence type="ECO:0000256" key="4">
    <source>
        <dbReference type="ARBA" id="ARBA00023136"/>
    </source>
</evidence>
<dbReference type="SUPFAM" id="SSF161098">
    <property type="entry name" value="MetI-like"/>
    <property type="match status" value="2"/>
</dbReference>
<feature type="domain" description="ABC transmembrane type-1" evidence="6">
    <location>
        <begin position="52"/>
        <end position="250"/>
    </location>
</feature>
<feature type="transmembrane region" description="Helical" evidence="5">
    <location>
        <begin position="56"/>
        <end position="78"/>
    </location>
</feature>
<dbReference type="GO" id="GO:0055085">
    <property type="term" value="P:transmembrane transport"/>
    <property type="evidence" value="ECO:0007669"/>
    <property type="project" value="InterPro"/>
</dbReference>
<protein>
    <submittedName>
        <fullName evidence="7">ABC transporter permease subunit</fullName>
    </submittedName>
</protein>
<evidence type="ECO:0000259" key="6">
    <source>
        <dbReference type="PROSITE" id="PS50928"/>
    </source>
</evidence>
<dbReference type="Pfam" id="PF00528">
    <property type="entry name" value="BPD_transp_1"/>
    <property type="match status" value="2"/>
</dbReference>
<name>A0A926CXS7_9FIRM</name>
<comment type="caution">
    <text evidence="7">The sequence shown here is derived from an EMBL/GenBank/DDBJ whole genome shotgun (WGS) entry which is preliminary data.</text>
</comment>
<feature type="domain" description="ABC transmembrane type-1" evidence="6">
    <location>
        <begin position="328"/>
        <end position="512"/>
    </location>
</feature>
<dbReference type="PANTHER" id="PTHR43496">
    <property type="entry name" value="PROTEIN LPLB"/>
    <property type="match status" value="1"/>
</dbReference>
<keyword evidence="8" id="KW-1185">Reference proteome</keyword>
<evidence type="ECO:0000256" key="1">
    <source>
        <dbReference type="ARBA" id="ARBA00004141"/>
    </source>
</evidence>
<sequence length="529" mass="57364">MKSKSKAMSGVKLLLIVFFAVAVLFPLIRMFFSMAGTDIGAILTSDNFNTALLNSLSVTLTSTVISVGLATALAWCIARTGVRLKGVWSFLFVLPMLIPSISHGMGLIVLFGANGVLTNLLGLGGSIYGFWGVVVGSVMYSFPVAFLMVADIFRYEDSTPYEAANVLGISKVRQFTAITLPYLRRPMISVIFAVFTLIITDYGVPLMVGGQFTTLPVMMYQDVIGLLDFGKGSVIGLVLLVPAFIAFVLDLINQDKGNSGFVVRPFTIAKNRLRDGVAYLLCAVVSVCVVLPIVSFALLTFVKKYPIDMSVTMNNIARAMDMNAGQFLINSILIAIGVSVVGVVVAYATSYLTARTHSPQSRVLHLMSVITLAIPGLVLGLSYVLFFKGTMIYGTLAILILVNLMHFFASPYLMMYNTFGKLNGNLEAVGQTLGISRMRIILNVLVPQSKSTIAEMFSYFFVNSMMTISAVSFLSVQATQPVSLMITMFEAQMMLECAAFVSILILTINVLLKGGIALYKRKISKEVVA</sequence>
<dbReference type="PROSITE" id="PS50928">
    <property type="entry name" value="ABC_TM1"/>
    <property type="match status" value="2"/>
</dbReference>
<dbReference type="CDD" id="cd06261">
    <property type="entry name" value="TM_PBP2"/>
    <property type="match status" value="2"/>
</dbReference>
<feature type="transmembrane region" description="Helical" evidence="5">
    <location>
        <begin position="90"/>
        <end position="113"/>
    </location>
</feature>
<keyword evidence="5" id="KW-0813">Transport</keyword>
<feature type="transmembrane region" description="Helical" evidence="5">
    <location>
        <begin position="392"/>
        <end position="413"/>
    </location>
</feature>
<feature type="transmembrane region" description="Helical" evidence="5">
    <location>
        <begin position="327"/>
        <end position="352"/>
    </location>
</feature>
<dbReference type="RefSeq" id="WP_138295359.1">
    <property type="nucleotide sequence ID" value="NZ_JACRSO010000001.1"/>
</dbReference>
<evidence type="ECO:0000256" key="2">
    <source>
        <dbReference type="ARBA" id="ARBA00022692"/>
    </source>
</evidence>
<comment type="subcellular location">
    <subcellularLocation>
        <location evidence="5">Cell membrane</location>
        <topology evidence="5">Multi-pass membrane protein</topology>
    </subcellularLocation>
    <subcellularLocation>
        <location evidence="1">Membrane</location>
        <topology evidence="1">Multi-pass membrane protein</topology>
    </subcellularLocation>
</comment>
<keyword evidence="3 5" id="KW-1133">Transmembrane helix</keyword>